<sequence length="152" mass="16265">MTPPARPSAESRIEALADHLHAAWAAGDPTVRARLLSECCAPRVRYANPLGEAIGVAALTDLIGRCLAPYPGHRPTRTSAVDLHHGRARWEWGLRDGIGQVVLMGLDVVTLAEAAPDHQRDAPRGPLLATVSTFFGPPPPRIRTHVFGAVHG</sequence>
<gene>
    <name evidence="1" type="ORF">FRACA_50024</name>
</gene>
<dbReference type="AlphaFoldDB" id="A0A2I2KYA7"/>
<dbReference type="InterPro" id="IPR032710">
    <property type="entry name" value="NTF2-like_dom_sf"/>
</dbReference>
<evidence type="ECO:0000313" key="1">
    <source>
        <dbReference type="EMBL" id="SNQ50636.1"/>
    </source>
</evidence>
<evidence type="ECO:0000313" key="2">
    <source>
        <dbReference type="Proteomes" id="UP000234331"/>
    </source>
</evidence>
<evidence type="ECO:0008006" key="3">
    <source>
        <dbReference type="Google" id="ProtNLM"/>
    </source>
</evidence>
<keyword evidence="2" id="KW-1185">Reference proteome</keyword>
<dbReference type="OrthoDB" id="9808719at2"/>
<dbReference type="Gene3D" id="3.10.450.50">
    <property type="match status" value="1"/>
</dbReference>
<name>A0A2I2KYA7_9ACTN</name>
<organism evidence="1 2">
    <name type="scientific">Frankia canadensis</name>
    <dbReference type="NCBI Taxonomy" id="1836972"/>
    <lineage>
        <taxon>Bacteria</taxon>
        <taxon>Bacillati</taxon>
        <taxon>Actinomycetota</taxon>
        <taxon>Actinomycetes</taxon>
        <taxon>Frankiales</taxon>
        <taxon>Frankiaceae</taxon>
        <taxon>Frankia</taxon>
    </lineage>
</organism>
<protein>
    <recommendedName>
        <fullName evidence="3">SnoaL-like domain-containing protein</fullName>
    </recommendedName>
</protein>
<dbReference type="Proteomes" id="UP000234331">
    <property type="component" value="Unassembled WGS sequence"/>
</dbReference>
<dbReference type="RefSeq" id="WP_101834054.1">
    <property type="nucleotide sequence ID" value="NZ_FZMO01000445.1"/>
</dbReference>
<accession>A0A2I2KYA7</accession>
<reference evidence="1 2" key="1">
    <citation type="submission" date="2017-06" db="EMBL/GenBank/DDBJ databases">
        <authorList>
            <person name="Kim H.J."/>
            <person name="Triplett B.A."/>
        </authorList>
    </citation>
    <scope>NUCLEOTIDE SEQUENCE [LARGE SCALE GENOMIC DNA]</scope>
    <source>
        <strain evidence="1">FRACA_ARgP5</strain>
    </source>
</reference>
<dbReference type="EMBL" id="FZMO01000445">
    <property type="protein sequence ID" value="SNQ50636.1"/>
    <property type="molecule type" value="Genomic_DNA"/>
</dbReference>
<dbReference type="SUPFAM" id="SSF54427">
    <property type="entry name" value="NTF2-like"/>
    <property type="match status" value="1"/>
</dbReference>
<proteinExistence type="predicted"/>